<dbReference type="OrthoDB" id="5984724at2759"/>
<dbReference type="GeneID" id="112043398"/>
<accession>A0A6J1MNX2</accession>
<organism evidence="1 2">
    <name type="scientific">Bicyclus anynana</name>
    <name type="common">Squinting bush brown butterfly</name>
    <dbReference type="NCBI Taxonomy" id="110368"/>
    <lineage>
        <taxon>Eukaryota</taxon>
        <taxon>Metazoa</taxon>
        <taxon>Ecdysozoa</taxon>
        <taxon>Arthropoda</taxon>
        <taxon>Hexapoda</taxon>
        <taxon>Insecta</taxon>
        <taxon>Pterygota</taxon>
        <taxon>Neoptera</taxon>
        <taxon>Endopterygota</taxon>
        <taxon>Lepidoptera</taxon>
        <taxon>Glossata</taxon>
        <taxon>Ditrysia</taxon>
        <taxon>Papilionoidea</taxon>
        <taxon>Nymphalidae</taxon>
        <taxon>Satyrinae</taxon>
        <taxon>Satyrini</taxon>
        <taxon>Mycalesina</taxon>
        <taxon>Bicyclus</taxon>
    </lineage>
</organism>
<dbReference type="KEGG" id="bany:112043398"/>
<gene>
    <name evidence="2" type="primary">LOC112043398</name>
</gene>
<protein>
    <submittedName>
        <fullName evidence="2">Uncharacterized protein LOC112043398</fullName>
    </submittedName>
</protein>
<dbReference type="AlphaFoldDB" id="A0A6J1MNX2"/>
<name>A0A6J1MNX2_BICAN</name>
<evidence type="ECO:0000313" key="1">
    <source>
        <dbReference type="Proteomes" id="UP001652582"/>
    </source>
</evidence>
<dbReference type="Proteomes" id="UP001652582">
    <property type="component" value="Chromosome 15"/>
</dbReference>
<proteinExistence type="predicted"/>
<reference evidence="2" key="1">
    <citation type="submission" date="2025-08" db="UniProtKB">
        <authorList>
            <consortium name="RefSeq"/>
        </authorList>
    </citation>
    <scope>IDENTIFICATION</scope>
</reference>
<keyword evidence="1" id="KW-1185">Reference proteome</keyword>
<evidence type="ECO:0000313" key="2">
    <source>
        <dbReference type="RefSeq" id="XP_023934567.2"/>
    </source>
</evidence>
<dbReference type="RefSeq" id="XP_023934567.2">
    <property type="nucleotide sequence ID" value="XM_024078799.2"/>
</dbReference>
<sequence>MHAQSKEDNTLRKFWELESDEVSDKKKIVTGDEDKCEKNFEKAVSRDNSGRYIVESPFCEDNPTSKHRKLGELAMRMLPELVPDAQCNEPDVVYLQPHAVLLKDKSTTKVRVVIDASCSGITEVNSNNDLPVGPSLQHTLKHIILRWQNHTLCLVSDIDKIYQQVKVTLEDADQFQRILWRDESGTTQQDRMSRVTFGKAYASYLAANVLQQLATDEDVYNAAAVEKILQDIYMNDLRTGYQTVEECMKLKNEINYILKKGGIVVQKGASSSKATMEKLEKGRGNKQTELEIGADKEIEVTQKVLGLTWDSRTYKFKYNIRLPPTQLPVTKKKVIPDILRWFDPLGWIAPTILSSMFAHVRSRIKDICRW</sequence>
<dbReference type="PANTHER" id="PTHR47331">
    <property type="entry name" value="PHD-TYPE DOMAIN-CONTAINING PROTEIN"/>
    <property type="match status" value="1"/>
</dbReference>